<name>A0A0A7CMH9_9STRA</name>
<organism evidence="3">
    <name type="scientific">Thraustotheca clavata</name>
    <dbReference type="NCBI Taxonomy" id="74557"/>
    <lineage>
        <taxon>Eukaryota</taxon>
        <taxon>Sar</taxon>
        <taxon>Stramenopiles</taxon>
        <taxon>Oomycota</taxon>
        <taxon>Saprolegniomycetes</taxon>
        <taxon>Saprolegniales</taxon>
        <taxon>Achlyaceae</taxon>
        <taxon>Thraustotheca</taxon>
    </lineage>
</organism>
<dbReference type="AlphaFoldDB" id="A0A0A7CMH9"/>
<evidence type="ECO:0000313" key="3">
    <source>
        <dbReference type="EMBL" id="AIG55688.1"/>
    </source>
</evidence>
<dbReference type="InterPro" id="IPR055259">
    <property type="entry name" value="YkvP/CgeB_Glyco_trans-like"/>
</dbReference>
<accession>A0A0A7CMH9</accession>
<dbReference type="Pfam" id="PF13524">
    <property type="entry name" value="Glyco_trans_1_2"/>
    <property type="match status" value="1"/>
</dbReference>
<reference evidence="3" key="1">
    <citation type="journal article" date="2014" name="Genome Biol. Evol.">
        <title>The secreted proteins of Achlya hypogyna and Thraustotheca clavata identify the ancestral oomycete secretome and reveal gene acquisitions by horizontal gene transfer.</title>
        <authorList>
            <person name="Misner I."/>
            <person name="Blouin N."/>
            <person name="Leonard G."/>
            <person name="Richards T.A."/>
            <person name="Lane C.E."/>
        </authorList>
    </citation>
    <scope>NUCLEOTIDE SEQUENCE</scope>
    <source>
        <strain evidence="3">ATCC 34112</strain>
    </source>
</reference>
<sequence>MRFEMSFMILIVLVQLMALNCSALHAVIHAQAHSSSDGYVIGSEMTCSGFEHAFKDQGHVVQLMYPGNYSTIADYQWDIVFIEGWFPAIIAFIHEIRRQTNGHAKVYFFCLDPDFPGLDVIQKLDVDAFFTNSYEVLDILKPHAPHAEFMLLAANEPRIKSSIAYTHQNPIVFVGNAVGIMTKKHLPEMLREAIPFGLTIYGYAWDMHPEFAPYWAGVLPQEDLFVAYSKAKVILGATMDGQRAYGMINNRVFEALMAGKIFITDYYEALETVFQDRILYYKKDGDVTRLLTQLSHTNFSFQYPSIVLKEFISSQHTYHDRARQITNFYNKFGSIHLQRLNIPKILVAIDNDYLSKNILSSLFVYDVLLPAFSKLHERYHVEVISIESLVDSVLYDHDMVLLISIWGSSVEQNLRAMPKLKHCYGLFLLGRITDSQIDEYIALSPFYDIVYYTTPRDYDQLSQARTNVQHAFGWPSAHVKVNNFSCDTLIIGDWNDDNQRLVNILEIFPQDKASSVHLVLPLHHQAILPHTISFLNKWGFIITFAVPGMQLLSDLIQTHNCRALLLPSAIDTGGSDYILASGVAMGRVVNILDDNARLVHLFKDLTAGKPLWDINHVATMIELGKSRPLCMGRGNASVTMVKPLEPAIPGQFIDIYFQLHNFRVPYDGSVCLFVNDQSKTCVFHDDMFFHLELPFIETNITLYLGLRSMLYADTFALSTPTSLVWATDSMQATCATKTTSQKYKHFTCEILQLYASYWVCSNHR</sequence>
<dbReference type="EMBL" id="KM038227">
    <property type="protein sequence ID" value="AIG55688.1"/>
    <property type="molecule type" value="Genomic_DNA"/>
</dbReference>
<evidence type="ECO:0000256" key="1">
    <source>
        <dbReference type="SAM" id="SignalP"/>
    </source>
</evidence>
<keyword evidence="1" id="KW-0732">Signal</keyword>
<evidence type="ECO:0000259" key="2">
    <source>
        <dbReference type="Pfam" id="PF13524"/>
    </source>
</evidence>
<feature type="signal peptide" evidence="1">
    <location>
        <begin position="1"/>
        <end position="23"/>
    </location>
</feature>
<protein>
    <submittedName>
        <fullName evidence="3">Secreted protein</fullName>
    </submittedName>
</protein>
<proteinExistence type="predicted"/>
<feature type="chain" id="PRO_5002026724" evidence="1">
    <location>
        <begin position="24"/>
        <end position="764"/>
    </location>
</feature>
<feature type="domain" description="Spore protein YkvP/CgeB glycosyl transferase-like" evidence="2">
    <location>
        <begin position="191"/>
        <end position="325"/>
    </location>
</feature>